<evidence type="ECO:0000313" key="1">
    <source>
        <dbReference type="EMBL" id="KKM15556.1"/>
    </source>
</evidence>
<organism evidence="1">
    <name type="scientific">marine sediment metagenome</name>
    <dbReference type="NCBI Taxonomy" id="412755"/>
    <lineage>
        <taxon>unclassified sequences</taxon>
        <taxon>metagenomes</taxon>
        <taxon>ecological metagenomes</taxon>
    </lineage>
</organism>
<gene>
    <name evidence="1" type="ORF">LCGC14_1694950</name>
</gene>
<protein>
    <submittedName>
        <fullName evidence="1">Uncharacterized protein</fullName>
    </submittedName>
</protein>
<comment type="caution">
    <text evidence="1">The sequence shown here is derived from an EMBL/GenBank/DDBJ whole genome shotgun (WGS) entry which is preliminary data.</text>
</comment>
<accession>A0A0F9HJR2</accession>
<proteinExistence type="predicted"/>
<dbReference type="AlphaFoldDB" id="A0A0F9HJR2"/>
<reference evidence="1" key="1">
    <citation type="journal article" date="2015" name="Nature">
        <title>Complex archaea that bridge the gap between prokaryotes and eukaryotes.</title>
        <authorList>
            <person name="Spang A."/>
            <person name="Saw J.H."/>
            <person name="Jorgensen S.L."/>
            <person name="Zaremba-Niedzwiedzka K."/>
            <person name="Martijn J."/>
            <person name="Lind A.E."/>
            <person name="van Eijk R."/>
            <person name="Schleper C."/>
            <person name="Guy L."/>
            <person name="Ettema T.J."/>
        </authorList>
    </citation>
    <scope>NUCLEOTIDE SEQUENCE</scope>
</reference>
<dbReference type="EMBL" id="LAZR01014880">
    <property type="protein sequence ID" value="KKM15556.1"/>
    <property type="molecule type" value="Genomic_DNA"/>
</dbReference>
<feature type="non-terminal residue" evidence="1">
    <location>
        <position position="25"/>
    </location>
</feature>
<name>A0A0F9HJR2_9ZZZZ</name>
<sequence length="25" mass="2804">MNSPRETTLSELATEIREINAANGW</sequence>